<dbReference type="AlphaFoldDB" id="F4PNK9"/>
<sequence length="96" mass="11074">MIKCIVSPSGTSMIQVDFNQFNSPRPDTCTNFQIDLKKASGEERAKLKKEIKAYMKINYTIVVRSDLEYINIFHFISSSSSSSYTNLHSHRTYNEK</sequence>
<dbReference type="Proteomes" id="UP000007797">
    <property type="component" value="Unassembled WGS sequence"/>
</dbReference>
<accession>F4PNK9</accession>
<dbReference type="KEGG" id="dfa:DFA_05192"/>
<reference evidence="2" key="1">
    <citation type="journal article" date="2011" name="Genome Res.">
        <title>Phylogeny-wide analysis of social amoeba genomes highlights ancient origins for complex intercellular communication.</title>
        <authorList>
            <person name="Heidel A.J."/>
            <person name="Lawal H.M."/>
            <person name="Felder M."/>
            <person name="Schilde C."/>
            <person name="Helps N.R."/>
            <person name="Tunggal B."/>
            <person name="Rivero F."/>
            <person name="John U."/>
            <person name="Schleicher M."/>
            <person name="Eichinger L."/>
            <person name="Platzer M."/>
            <person name="Noegel A.A."/>
            <person name="Schaap P."/>
            <person name="Gloeckner G."/>
        </authorList>
    </citation>
    <scope>NUCLEOTIDE SEQUENCE [LARGE SCALE GENOMIC DNA]</scope>
    <source>
        <strain evidence="2">SH3</strain>
    </source>
</reference>
<evidence type="ECO:0000313" key="2">
    <source>
        <dbReference type="Proteomes" id="UP000007797"/>
    </source>
</evidence>
<evidence type="ECO:0000313" key="1">
    <source>
        <dbReference type="EMBL" id="EGG23062.1"/>
    </source>
</evidence>
<keyword evidence="2" id="KW-1185">Reference proteome</keyword>
<gene>
    <name evidence="1" type="ORF">DFA_05192</name>
</gene>
<protein>
    <submittedName>
        <fullName evidence="1">Uncharacterized protein</fullName>
    </submittedName>
</protein>
<dbReference type="RefSeq" id="XP_004360913.1">
    <property type="nucleotide sequence ID" value="XM_004360856.1"/>
</dbReference>
<organism evidence="1 2">
    <name type="scientific">Cavenderia fasciculata</name>
    <name type="common">Slime mold</name>
    <name type="synonym">Dictyostelium fasciculatum</name>
    <dbReference type="NCBI Taxonomy" id="261658"/>
    <lineage>
        <taxon>Eukaryota</taxon>
        <taxon>Amoebozoa</taxon>
        <taxon>Evosea</taxon>
        <taxon>Eumycetozoa</taxon>
        <taxon>Dictyostelia</taxon>
        <taxon>Acytosteliales</taxon>
        <taxon>Cavenderiaceae</taxon>
        <taxon>Cavenderia</taxon>
    </lineage>
</organism>
<name>F4PNK9_CACFS</name>
<dbReference type="EMBL" id="GL883008">
    <property type="protein sequence ID" value="EGG23062.1"/>
    <property type="molecule type" value="Genomic_DNA"/>
</dbReference>
<proteinExistence type="predicted"/>
<dbReference type="GeneID" id="14875260"/>